<dbReference type="PANTHER" id="PTHR24148:SF73">
    <property type="entry name" value="HET DOMAIN PROTEIN (AFU_ORTHOLOGUE AFUA_8G01020)"/>
    <property type="match status" value="1"/>
</dbReference>
<accession>A0AB37X044</accession>
<dbReference type="Proteomes" id="UP000292340">
    <property type="component" value="Unassembled WGS sequence"/>
</dbReference>
<gene>
    <name evidence="1" type="ORF">AA0115_g1370</name>
</gene>
<reference evidence="1" key="2">
    <citation type="journal article" date="2019" name="bioRxiv">
        <title>Genomics, evolutionary history and diagnostics of the Alternaria alternata species group including apple and Asian pear pathotypes.</title>
        <authorList>
            <person name="Armitage A.D."/>
            <person name="Cockerton H.M."/>
            <person name="Sreenivasaprasad S."/>
            <person name="Woodhall J.W."/>
            <person name="Lane C.R."/>
            <person name="Harrison R.J."/>
            <person name="Clarkson J.P."/>
        </authorList>
    </citation>
    <scope>NUCLEOTIDE SEQUENCE</scope>
    <source>
        <strain evidence="1">FERA 1164</strain>
    </source>
</reference>
<dbReference type="InterPro" id="IPR052895">
    <property type="entry name" value="HetReg/Transcr_Mod"/>
</dbReference>
<dbReference type="EMBL" id="PDXB01000002">
    <property type="protein sequence ID" value="RYN37045.1"/>
    <property type="molecule type" value="Genomic_DNA"/>
</dbReference>
<evidence type="ECO:0000313" key="1">
    <source>
        <dbReference type="EMBL" id="RYN37045.1"/>
    </source>
</evidence>
<organism evidence="1 2">
    <name type="scientific">Alternaria tenuissima</name>
    <dbReference type="NCBI Taxonomy" id="119927"/>
    <lineage>
        <taxon>Eukaryota</taxon>
        <taxon>Fungi</taxon>
        <taxon>Dikarya</taxon>
        <taxon>Ascomycota</taxon>
        <taxon>Pezizomycotina</taxon>
        <taxon>Dothideomycetes</taxon>
        <taxon>Pleosporomycetidae</taxon>
        <taxon>Pleosporales</taxon>
        <taxon>Pleosporineae</taxon>
        <taxon>Pleosporaceae</taxon>
        <taxon>Alternaria</taxon>
        <taxon>Alternaria sect. Alternaria</taxon>
        <taxon>Alternaria alternata complex</taxon>
    </lineage>
</organism>
<protein>
    <recommendedName>
        <fullName evidence="3">Heterokaryon incompatibility domain-containing protein</fullName>
    </recommendedName>
</protein>
<sequence length="196" mass="23148">MYGLEVDEYHKLAWKEDIDSFEKERMQLGLECLCRFEYWERLWVVQEYLLAKDVKIWCGADSVDPEKIKWLVYVEFKERHLAESCAIQLLQGRKVRNVHAEQLSLKRHLDDFGIRMKCADVRDRVYGLLALINKEERKKLGIRPDYSLSPEKLYLQLCIALQRSRLYSPDELEDYVETLRLALGLTSDAATRALFA</sequence>
<evidence type="ECO:0008006" key="3">
    <source>
        <dbReference type="Google" id="ProtNLM"/>
    </source>
</evidence>
<dbReference type="AlphaFoldDB" id="A0AB37X044"/>
<evidence type="ECO:0000313" key="2">
    <source>
        <dbReference type="Proteomes" id="UP000292340"/>
    </source>
</evidence>
<dbReference type="PANTHER" id="PTHR24148">
    <property type="entry name" value="ANKYRIN REPEAT DOMAIN-CONTAINING PROTEIN 39 HOMOLOG-RELATED"/>
    <property type="match status" value="1"/>
</dbReference>
<name>A0AB37X044_9PLEO</name>
<proteinExistence type="predicted"/>
<reference evidence="1" key="1">
    <citation type="submission" date="2017-10" db="EMBL/GenBank/DDBJ databases">
        <authorList>
            <person name="Armitage A.D."/>
            <person name="Barbara D.J."/>
            <person name="Woodhall J.W."/>
            <person name="Sreenivasaprasad S."/>
            <person name="Lane C.R."/>
            <person name="Clarkson J.P."/>
            <person name="Harrison R.J."/>
        </authorList>
    </citation>
    <scope>NUCLEOTIDE SEQUENCE</scope>
    <source>
        <strain evidence="1">FERA 1164</strain>
    </source>
</reference>
<comment type="caution">
    <text evidence="1">The sequence shown here is derived from an EMBL/GenBank/DDBJ whole genome shotgun (WGS) entry which is preliminary data.</text>
</comment>